<dbReference type="Pfam" id="PF00994">
    <property type="entry name" value="MoCF_biosynth"/>
    <property type="match status" value="1"/>
</dbReference>
<comment type="similarity">
    <text evidence="4 10">Belongs to the MoeA family.</text>
</comment>
<evidence type="ECO:0000256" key="5">
    <source>
        <dbReference type="ARBA" id="ARBA00013269"/>
    </source>
</evidence>
<comment type="cofactor">
    <cofactor evidence="10">
        <name>Mg(2+)</name>
        <dbReference type="ChEBI" id="CHEBI:18420"/>
    </cofactor>
</comment>
<feature type="domain" description="MoaB/Mog" evidence="11">
    <location>
        <begin position="179"/>
        <end position="316"/>
    </location>
</feature>
<evidence type="ECO:0000256" key="4">
    <source>
        <dbReference type="ARBA" id="ARBA00010763"/>
    </source>
</evidence>
<evidence type="ECO:0000256" key="3">
    <source>
        <dbReference type="ARBA" id="ARBA00005046"/>
    </source>
</evidence>
<gene>
    <name evidence="12" type="ORF">JOC73_001392</name>
</gene>
<comment type="pathway">
    <text evidence="3 10">Cofactor biosynthesis; molybdopterin biosynthesis.</text>
</comment>
<evidence type="ECO:0000256" key="10">
    <source>
        <dbReference type="RuleBase" id="RU365090"/>
    </source>
</evidence>
<keyword evidence="8 10" id="KW-0501">Molybdenum cofactor biosynthesis</keyword>
<dbReference type="SUPFAM" id="SSF63882">
    <property type="entry name" value="MoeA N-terminal region -like"/>
    <property type="match status" value="1"/>
</dbReference>
<dbReference type="Gene3D" id="2.40.340.10">
    <property type="entry name" value="MoeA, C-terminal, domain IV"/>
    <property type="match status" value="1"/>
</dbReference>
<dbReference type="InterPro" id="IPR005110">
    <property type="entry name" value="MoeA_linker/N"/>
</dbReference>
<dbReference type="InterPro" id="IPR036688">
    <property type="entry name" value="MoeA_C_domain_IV_sf"/>
</dbReference>
<dbReference type="SUPFAM" id="SSF63867">
    <property type="entry name" value="MoeA C-terminal domain-like"/>
    <property type="match status" value="1"/>
</dbReference>
<evidence type="ECO:0000256" key="6">
    <source>
        <dbReference type="ARBA" id="ARBA00021108"/>
    </source>
</evidence>
<evidence type="ECO:0000313" key="13">
    <source>
        <dbReference type="Proteomes" id="UP001314796"/>
    </source>
</evidence>
<dbReference type="Proteomes" id="UP001314796">
    <property type="component" value="Unassembled WGS sequence"/>
</dbReference>
<dbReference type="SMART" id="SM00852">
    <property type="entry name" value="MoCF_biosynth"/>
    <property type="match status" value="1"/>
</dbReference>
<dbReference type="Gene3D" id="3.40.980.10">
    <property type="entry name" value="MoaB/Mog-like domain"/>
    <property type="match status" value="1"/>
</dbReference>
<evidence type="ECO:0000256" key="2">
    <source>
        <dbReference type="ARBA" id="ARBA00003487"/>
    </source>
</evidence>
<dbReference type="InterPro" id="IPR001453">
    <property type="entry name" value="MoaB/Mog_dom"/>
</dbReference>
<evidence type="ECO:0000256" key="8">
    <source>
        <dbReference type="ARBA" id="ARBA00023150"/>
    </source>
</evidence>
<dbReference type="Pfam" id="PF03454">
    <property type="entry name" value="MoeA_C"/>
    <property type="match status" value="1"/>
</dbReference>
<dbReference type="NCBIfam" id="TIGR00177">
    <property type="entry name" value="molyb_syn"/>
    <property type="match status" value="1"/>
</dbReference>
<evidence type="ECO:0000256" key="9">
    <source>
        <dbReference type="ARBA" id="ARBA00047317"/>
    </source>
</evidence>
<dbReference type="Pfam" id="PF12727">
    <property type="entry name" value="PBP_like"/>
    <property type="match status" value="1"/>
</dbReference>
<keyword evidence="7 10" id="KW-0500">Molybdenum</keyword>
<dbReference type="InterPro" id="IPR036135">
    <property type="entry name" value="MoeA_linker/N_sf"/>
</dbReference>
<evidence type="ECO:0000256" key="7">
    <source>
        <dbReference type="ARBA" id="ARBA00022505"/>
    </source>
</evidence>
<dbReference type="CDD" id="cd00887">
    <property type="entry name" value="MoeA"/>
    <property type="match status" value="1"/>
</dbReference>
<dbReference type="Pfam" id="PF03453">
    <property type="entry name" value="MoeA_N"/>
    <property type="match status" value="1"/>
</dbReference>
<reference evidence="12 13" key="1">
    <citation type="submission" date="2021-01" db="EMBL/GenBank/DDBJ databases">
        <title>Genomic Encyclopedia of Type Strains, Phase IV (KMG-IV): sequencing the most valuable type-strain genomes for metagenomic binning, comparative biology and taxonomic classification.</title>
        <authorList>
            <person name="Goeker M."/>
        </authorList>
    </citation>
    <scope>NUCLEOTIDE SEQUENCE [LARGE SCALE GENOMIC DNA]</scope>
    <source>
        <strain evidence="12 13">DSM 25890</strain>
    </source>
</reference>
<dbReference type="InterPro" id="IPR005111">
    <property type="entry name" value="MoeA_C_domain_IV"/>
</dbReference>
<evidence type="ECO:0000259" key="11">
    <source>
        <dbReference type="SMART" id="SM00852"/>
    </source>
</evidence>
<dbReference type="Gene3D" id="3.40.190.10">
    <property type="entry name" value="Periplasmic binding protein-like II"/>
    <property type="match status" value="1"/>
</dbReference>
<comment type="function">
    <text evidence="2">May be involved in the biosynthesis of molybdopterin.</text>
</comment>
<keyword evidence="10" id="KW-0808">Transferase</keyword>
<organism evidence="12 13">
    <name type="scientific">Alkaliphilus hydrothermalis</name>
    <dbReference type="NCBI Taxonomy" id="1482730"/>
    <lineage>
        <taxon>Bacteria</taxon>
        <taxon>Bacillati</taxon>
        <taxon>Bacillota</taxon>
        <taxon>Clostridia</taxon>
        <taxon>Peptostreptococcales</taxon>
        <taxon>Natronincolaceae</taxon>
        <taxon>Alkaliphilus</taxon>
    </lineage>
</organism>
<evidence type="ECO:0000256" key="1">
    <source>
        <dbReference type="ARBA" id="ARBA00002901"/>
    </source>
</evidence>
<dbReference type="NCBIfam" id="NF011068">
    <property type="entry name" value="PRK14498.1"/>
    <property type="match status" value="1"/>
</dbReference>
<dbReference type="EC" id="2.10.1.1" evidence="5 10"/>
<keyword evidence="10" id="KW-0479">Metal-binding</keyword>
<dbReference type="InterPro" id="IPR024370">
    <property type="entry name" value="PBP_domain"/>
</dbReference>
<name>A0ABS2NPJ9_9FIRM</name>
<keyword evidence="10" id="KW-0460">Magnesium</keyword>
<comment type="catalytic activity">
    <reaction evidence="9">
        <text>adenylyl-molybdopterin + molybdate = Mo-molybdopterin + AMP + H(+)</text>
        <dbReference type="Rhea" id="RHEA:35047"/>
        <dbReference type="ChEBI" id="CHEBI:15378"/>
        <dbReference type="ChEBI" id="CHEBI:36264"/>
        <dbReference type="ChEBI" id="CHEBI:62727"/>
        <dbReference type="ChEBI" id="CHEBI:71302"/>
        <dbReference type="ChEBI" id="CHEBI:456215"/>
        <dbReference type="EC" id="2.10.1.1"/>
    </reaction>
</comment>
<comment type="caution">
    <text evidence="12">The sequence shown here is derived from an EMBL/GenBank/DDBJ whole genome shotgun (WGS) entry which is preliminary data.</text>
</comment>
<dbReference type="PROSITE" id="PS01079">
    <property type="entry name" value="MOCF_BIOSYNTHESIS_2"/>
    <property type="match status" value="1"/>
</dbReference>
<dbReference type="Gene3D" id="3.90.105.10">
    <property type="entry name" value="Molybdopterin biosynthesis moea protein, domain 2"/>
    <property type="match status" value="1"/>
</dbReference>
<dbReference type="SUPFAM" id="SSF53218">
    <property type="entry name" value="Molybdenum cofactor biosynthesis proteins"/>
    <property type="match status" value="1"/>
</dbReference>
<evidence type="ECO:0000313" key="12">
    <source>
        <dbReference type="EMBL" id="MBM7614873.1"/>
    </source>
</evidence>
<comment type="function">
    <text evidence="1 10">Catalyzes the insertion of molybdate into adenylated molybdopterin with the concomitant release of AMP.</text>
</comment>
<dbReference type="InterPro" id="IPR038987">
    <property type="entry name" value="MoeA-like"/>
</dbReference>
<dbReference type="Gene3D" id="2.170.190.11">
    <property type="entry name" value="Molybdopterin biosynthesis moea protein, domain 3"/>
    <property type="match status" value="1"/>
</dbReference>
<dbReference type="EMBL" id="JAFBEE010000007">
    <property type="protein sequence ID" value="MBM7614873.1"/>
    <property type="molecule type" value="Genomic_DNA"/>
</dbReference>
<keyword evidence="13" id="KW-1185">Reference proteome</keyword>
<accession>A0ABS2NPJ9</accession>
<protein>
    <recommendedName>
        <fullName evidence="6 10">Molybdopterin molybdenumtransferase</fullName>
        <ecNumber evidence="5 10">2.10.1.1</ecNumber>
    </recommendedName>
</protein>
<dbReference type="RefSeq" id="WP_204401501.1">
    <property type="nucleotide sequence ID" value="NZ_JAFBEE010000007.1"/>
</dbReference>
<dbReference type="PANTHER" id="PTHR10192:SF16">
    <property type="entry name" value="MOLYBDOPTERIN MOLYBDENUMTRANSFERASE"/>
    <property type="match status" value="1"/>
</dbReference>
<sequence>MKETRNIYLTNIPLKEAQETYINRIEFSNFYQSIEEIPVVSALGRVSVGAVFAERSSPNYNGAAMDGIAVIAEKTYGATETRPVELKKENDFVYINTGGCIKEPFNAVIMIEDIVILDDETVKIHEAARPWQHIRPIGEDIVAGELIISANHRIRPVDIGALLAGKIVKVKVLPLPRVGLIPTGSEIVDVSDELENGKIIESNTSMFAAMLQEYNGIPKRYPVVKDDFEKIKEGILLALEENDVVVINAGSSAGSRDFTVDVLREIGEVIIHGVATKPGKPVILAIVRGKPVVGIPGYPVSAYFTMEFFIKPLIAKYNKQVMTSPTTVKATLSRRIVSSLKHEEYVRMKMGKVGNKLIATPLERGAGVAMSLVRADGVLIIPQQLEGYDGGTVVDIQLMKPMEEIQETLVSIGSHDLVIDLLGNQIHETNSLLFLSSAHVGSLGGIMAMKKKECHLAPIHLMDTKTGEYNISYVRQYSKGESMALIKFVGRSQGLMVKKGNPKKIKGIADLAREEIHFVNRQRGAGTRILLDYYLNDLGIEPDAVQGYEREMTTHMAVAVAVSGGTADCGLGVYSAATTMGLDFIPIAWEDYDLLIPQAFLEDSRVLQLLEVMKSDAFVNHVNRLGGYNTESIGKVVLI</sequence>
<dbReference type="PANTHER" id="PTHR10192">
    <property type="entry name" value="MOLYBDOPTERIN BIOSYNTHESIS PROTEIN"/>
    <property type="match status" value="1"/>
</dbReference>
<dbReference type="InterPro" id="IPR036425">
    <property type="entry name" value="MoaB/Mog-like_dom_sf"/>
</dbReference>
<proteinExistence type="inferred from homology"/>
<dbReference type="InterPro" id="IPR008284">
    <property type="entry name" value="MoCF_biosynth_CS"/>
</dbReference>
<dbReference type="SUPFAM" id="SSF53850">
    <property type="entry name" value="Periplasmic binding protein-like II"/>
    <property type="match status" value="1"/>
</dbReference>